<reference evidence="2 3" key="1">
    <citation type="submission" date="2024-01" db="EMBL/GenBank/DDBJ databases">
        <title>The genomes of 5 underutilized Papilionoideae crops provide insights into root nodulation and disease resistanc.</title>
        <authorList>
            <person name="Jiang F."/>
        </authorList>
    </citation>
    <scope>NUCLEOTIDE SEQUENCE [LARGE SCALE GENOMIC DNA]</scope>
    <source>
        <strain evidence="2">JINMINGXINNONG_FW02</strain>
        <tissue evidence="2">Leaves</tissue>
    </source>
</reference>
<protein>
    <submittedName>
        <fullName evidence="2">Uncharacterized protein</fullName>
    </submittedName>
</protein>
<accession>A0AAN9N175</accession>
<feature type="region of interest" description="Disordered" evidence="1">
    <location>
        <begin position="78"/>
        <end position="98"/>
    </location>
</feature>
<evidence type="ECO:0000313" key="3">
    <source>
        <dbReference type="Proteomes" id="UP001374584"/>
    </source>
</evidence>
<feature type="compositionally biased region" description="Basic residues" evidence="1">
    <location>
        <begin position="89"/>
        <end position="98"/>
    </location>
</feature>
<evidence type="ECO:0000256" key="1">
    <source>
        <dbReference type="SAM" id="MobiDB-lite"/>
    </source>
</evidence>
<dbReference type="EMBL" id="JAYMYR010000005">
    <property type="protein sequence ID" value="KAK7364467.1"/>
    <property type="molecule type" value="Genomic_DNA"/>
</dbReference>
<name>A0AAN9N175_PHACN</name>
<dbReference type="Proteomes" id="UP001374584">
    <property type="component" value="Unassembled WGS sequence"/>
</dbReference>
<sequence>MIWQLPQFVLAFRGTSHHDVVITTALSFFNFDIVHATKGHRNYRTNHEPLRPGFRSQSLTPNQIAANHVVPVVITSDGDGGAATEVSRSSRKRSSGTLKALRKARANWRQLSRHQSLTPLVVASGGAVEATLSVYLEYLATTLGSHKQ</sequence>
<dbReference type="AlphaFoldDB" id="A0AAN9N175"/>
<organism evidence="2 3">
    <name type="scientific">Phaseolus coccineus</name>
    <name type="common">Scarlet runner bean</name>
    <name type="synonym">Phaseolus multiflorus</name>
    <dbReference type="NCBI Taxonomy" id="3886"/>
    <lineage>
        <taxon>Eukaryota</taxon>
        <taxon>Viridiplantae</taxon>
        <taxon>Streptophyta</taxon>
        <taxon>Embryophyta</taxon>
        <taxon>Tracheophyta</taxon>
        <taxon>Spermatophyta</taxon>
        <taxon>Magnoliopsida</taxon>
        <taxon>eudicotyledons</taxon>
        <taxon>Gunneridae</taxon>
        <taxon>Pentapetalae</taxon>
        <taxon>rosids</taxon>
        <taxon>fabids</taxon>
        <taxon>Fabales</taxon>
        <taxon>Fabaceae</taxon>
        <taxon>Papilionoideae</taxon>
        <taxon>50 kb inversion clade</taxon>
        <taxon>NPAAA clade</taxon>
        <taxon>indigoferoid/millettioid clade</taxon>
        <taxon>Phaseoleae</taxon>
        <taxon>Phaseolus</taxon>
    </lineage>
</organism>
<evidence type="ECO:0000313" key="2">
    <source>
        <dbReference type="EMBL" id="KAK7364467.1"/>
    </source>
</evidence>
<comment type="caution">
    <text evidence="2">The sequence shown here is derived from an EMBL/GenBank/DDBJ whole genome shotgun (WGS) entry which is preliminary data.</text>
</comment>
<keyword evidence="3" id="KW-1185">Reference proteome</keyword>
<gene>
    <name evidence="2" type="ORF">VNO80_13149</name>
</gene>
<proteinExistence type="predicted"/>